<dbReference type="PANTHER" id="PTHR43133">
    <property type="entry name" value="RNA POLYMERASE ECF-TYPE SIGMA FACTO"/>
    <property type="match status" value="1"/>
</dbReference>
<evidence type="ECO:0000256" key="5">
    <source>
        <dbReference type="SAM" id="MobiDB-lite"/>
    </source>
</evidence>
<dbReference type="Pfam" id="PF04542">
    <property type="entry name" value="Sigma70_r2"/>
    <property type="match status" value="1"/>
</dbReference>
<evidence type="ECO:0000256" key="4">
    <source>
        <dbReference type="ARBA" id="ARBA00023163"/>
    </source>
</evidence>
<evidence type="ECO:0000313" key="9">
    <source>
        <dbReference type="Proteomes" id="UP001595897"/>
    </source>
</evidence>
<keyword evidence="4" id="KW-0804">Transcription</keyword>
<keyword evidence="2" id="KW-0805">Transcription regulation</keyword>
<dbReference type="Pfam" id="PF08281">
    <property type="entry name" value="Sigma70_r4_2"/>
    <property type="match status" value="1"/>
</dbReference>
<evidence type="ECO:0000259" key="6">
    <source>
        <dbReference type="Pfam" id="PF04542"/>
    </source>
</evidence>
<evidence type="ECO:0000259" key="7">
    <source>
        <dbReference type="Pfam" id="PF08281"/>
    </source>
</evidence>
<organism evidence="8 9">
    <name type="scientific">Glaciecola siphonariae</name>
    <dbReference type="NCBI Taxonomy" id="521012"/>
    <lineage>
        <taxon>Bacteria</taxon>
        <taxon>Pseudomonadati</taxon>
        <taxon>Pseudomonadota</taxon>
        <taxon>Gammaproteobacteria</taxon>
        <taxon>Alteromonadales</taxon>
        <taxon>Alteromonadaceae</taxon>
        <taxon>Glaciecola</taxon>
    </lineage>
</organism>
<dbReference type="EMBL" id="JBHSGU010000009">
    <property type="protein sequence ID" value="MFC4701394.1"/>
    <property type="molecule type" value="Genomic_DNA"/>
</dbReference>
<dbReference type="SUPFAM" id="SSF88659">
    <property type="entry name" value="Sigma3 and sigma4 domains of RNA polymerase sigma factors"/>
    <property type="match status" value="1"/>
</dbReference>
<dbReference type="NCBIfam" id="TIGR02937">
    <property type="entry name" value="sigma70-ECF"/>
    <property type="match status" value="1"/>
</dbReference>
<dbReference type="InterPro" id="IPR013249">
    <property type="entry name" value="RNA_pol_sigma70_r4_t2"/>
</dbReference>
<dbReference type="InterPro" id="IPR014284">
    <property type="entry name" value="RNA_pol_sigma-70_dom"/>
</dbReference>
<dbReference type="Gene3D" id="1.10.1740.10">
    <property type="match status" value="1"/>
</dbReference>
<dbReference type="InterPro" id="IPR039425">
    <property type="entry name" value="RNA_pol_sigma-70-like"/>
</dbReference>
<gene>
    <name evidence="8" type="ORF">ACFO4O_14590</name>
</gene>
<feature type="region of interest" description="Disordered" evidence="5">
    <location>
        <begin position="1"/>
        <end position="28"/>
    </location>
</feature>
<sequence>MSVRVDAKYQMPSGSKDVSGKSVPPREENDALATTVRAAQAGDIDAFKSLYQTHINMVYGLCHRLCADRSQAEDAAQEVFVQVWQKIQSFEHQSKFSTWLHSVASHVCVSFIRKQKGWWQRMFSISTEVGEIAQQEDTGHLSADSIEGLIAGLPQRTRLVFVLHGIEGYRHEQIASMLDISVNTSKVQFHRARTLLEAALNE</sequence>
<feature type="domain" description="RNA polymerase sigma-70 region 2" evidence="6">
    <location>
        <begin position="50"/>
        <end position="116"/>
    </location>
</feature>
<dbReference type="InterPro" id="IPR036388">
    <property type="entry name" value="WH-like_DNA-bd_sf"/>
</dbReference>
<evidence type="ECO:0000256" key="1">
    <source>
        <dbReference type="ARBA" id="ARBA00010641"/>
    </source>
</evidence>
<dbReference type="RefSeq" id="WP_382409837.1">
    <property type="nucleotide sequence ID" value="NZ_JBHSGU010000009.1"/>
</dbReference>
<evidence type="ECO:0000256" key="3">
    <source>
        <dbReference type="ARBA" id="ARBA00023082"/>
    </source>
</evidence>
<keyword evidence="9" id="KW-1185">Reference proteome</keyword>
<evidence type="ECO:0000256" key="2">
    <source>
        <dbReference type="ARBA" id="ARBA00023015"/>
    </source>
</evidence>
<protein>
    <submittedName>
        <fullName evidence="8">RNA polymerase sigma factor</fullName>
    </submittedName>
</protein>
<dbReference type="InterPro" id="IPR013324">
    <property type="entry name" value="RNA_pol_sigma_r3/r4-like"/>
</dbReference>
<feature type="domain" description="RNA polymerase sigma factor 70 region 4 type 2" evidence="7">
    <location>
        <begin position="145"/>
        <end position="195"/>
    </location>
</feature>
<dbReference type="Proteomes" id="UP001595897">
    <property type="component" value="Unassembled WGS sequence"/>
</dbReference>
<dbReference type="InterPro" id="IPR007627">
    <property type="entry name" value="RNA_pol_sigma70_r2"/>
</dbReference>
<dbReference type="Gene3D" id="1.10.10.10">
    <property type="entry name" value="Winged helix-like DNA-binding domain superfamily/Winged helix DNA-binding domain"/>
    <property type="match status" value="1"/>
</dbReference>
<comment type="similarity">
    <text evidence="1">Belongs to the sigma-70 factor family. ECF subfamily.</text>
</comment>
<dbReference type="InterPro" id="IPR013325">
    <property type="entry name" value="RNA_pol_sigma_r2"/>
</dbReference>
<comment type="caution">
    <text evidence="8">The sequence shown here is derived from an EMBL/GenBank/DDBJ whole genome shotgun (WGS) entry which is preliminary data.</text>
</comment>
<dbReference type="PANTHER" id="PTHR43133:SF46">
    <property type="entry name" value="RNA POLYMERASE SIGMA-70 FACTOR ECF SUBFAMILY"/>
    <property type="match status" value="1"/>
</dbReference>
<reference evidence="9" key="1">
    <citation type="journal article" date="2019" name="Int. J. Syst. Evol. Microbiol.">
        <title>The Global Catalogue of Microorganisms (GCM) 10K type strain sequencing project: providing services to taxonomists for standard genome sequencing and annotation.</title>
        <authorList>
            <consortium name="The Broad Institute Genomics Platform"/>
            <consortium name="The Broad Institute Genome Sequencing Center for Infectious Disease"/>
            <person name="Wu L."/>
            <person name="Ma J."/>
        </authorList>
    </citation>
    <scope>NUCLEOTIDE SEQUENCE [LARGE SCALE GENOMIC DNA]</scope>
    <source>
        <strain evidence="9">KACC 12507</strain>
    </source>
</reference>
<dbReference type="SUPFAM" id="SSF88946">
    <property type="entry name" value="Sigma2 domain of RNA polymerase sigma factors"/>
    <property type="match status" value="1"/>
</dbReference>
<name>A0ABV9LZ35_9ALTE</name>
<accession>A0ABV9LZ35</accession>
<keyword evidence="3" id="KW-0731">Sigma factor</keyword>
<evidence type="ECO:0000313" key="8">
    <source>
        <dbReference type="EMBL" id="MFC4701394.1"/>
    </source>
</evidence>
<proteinExistence type="inferred from homology"/>